<dbReference type="Pfam" id="PF03715">
    <property type="entry name" value="Noc2"/>
    <property type="match status" value="1"/>
</dbReference>
<evidence type="ECO:0000256" key="3">
    <source>
        <dbReference type="ARBA" id="ARBA00023242"/>
    </source>
</evidence>
<dbReference type="PANTHER" id="PTHR12687">
    <property type="entry name" value="NUCLEOLAR COMPLEX 2 AND RAD4-RELATED"/>
    <property type="match status" value="1"/>
</dbReference>
<feature type="compositionally biased region" description="Acidic residues" evidence="4">
    <location>
        <begin position="117"/>
        <end position="133"/>
    </location>
</feature>
<dbReference type="EMBL" id="AZGZ01000007">
    <property type="protein sequence ID" value="KZZ94053.1"/>
    <property type="molecule type" value="Genomic_DNA"/>
</dbReference>
<name>A0A162IIQ9_9EURO</name>
<feature type="compositionally biased region" description="Acidic residues" evidence="4">
    <location>
        <begin position="140"/>
        <end position="172"/>
    </location>
</feature>
<dbReference type="Proteomes" id="UP000242877">
    <property type="component" value="Unassembled WGS sequence"/>
</dbReference>
<feature type="compositionally biased region" description="Basic and acidic residues" evidence="4">
    <location>
        <begin position="44"/>
        <end position="70"/>
    </location>
</feature>
<comment type="subcellular location">
    <subcellularLocation>
        <location evidence="1">Nucleus</location>
    </subcellularLocation>
</comment>
<keyword evidence="3" id="KW-0539">Nucleus</keyword>
<keyword evidence="6" id="KW-1185">Reference proteome</keyword>
<feature type="compositionally biased region" description="Basic and acidic residues" evidence="4">
    <location>
        <begin position="173"/>
        <end position="182"/>
    </location>
</feature>
<feature type="compositionally biased region" description="Basic and acidic residues" evidence="4">
    <location>
        <begin position="16"/>
        <end position="29"/>
    </location>
</feature>
<organism evidence="5 6">
    <name type="scientific">Ascosphaera apis ARSEF 7405</name>
    <dbReference type="NCBI Taxonomy" id="392613"/>
    <lineage>
        <taxon>Eukaryota</taxon>
        <taxon>Fungi</taxon>
        <taxon>Dikarya</taxon>
        <taxon>Ascomycota</taxon>
        <taxon>Pezizomycotina</taxon>
        <taxon>Eurotiomycetes</taxon>
        <taxon>Eurotiomycetidae</taxon>
        <taxon>Onygenales</taxon>
        <taxon>Ascosphaeraceae</taxon>
        <taxon>Ascosphaera</taxon>
    </lineage>
</organism>
<dbReference type="VEuPathDB" id="FungiDB:AAP_02146"/>
<protein>
    <submittedName>
        <fullName evidence="5">Ribosome assembly protein Noc2</fullName>
    </submittedName>
</protein>
<feature type="region of interest" description="Disordered" evidence="4">
    <location>
        <begin position="1"/>
        <end position="182"/>
    </location>
</feature>
<dbReference type="GO" id="GO:0005654">
    <property type="term" value="C:nucleoplasm"/>
    <property type="evidence" value="ECO:0007669"/>
    <property type="project" value="EnsemblFungi"/>
</dbReference>
<dbReference type="GO" id="GO:0042273">
    <property type="term" value="P:ribosomal large subunit biogenesis"/>
    <property type="evidence" value="ECO:0007669"/>
    <property type="project" value="EnsemblFungi"/>
</dbReference>
<feature type="compositionally biased region" description="Basic residues" evidence="4">
    <location>
        <begin position="30"/>
        <end position="43"/>
    </location>
</feature>
<feature type="region of interest" description="Disordered" evidence="4">
    <location>
        <begin position="749"/>
        <end position="776"/>
    </location>
</feature>
<sequence length="776" mass="87862">MAGSAKKATKKFEKKHLKDTIDRRREFAKVKQRHRLADKKRSKREATEIKAAEDEAAKGGRKTDGTEDRFANMNVDDFFAGGFDIPEEPTAKKTTSKKDKKKDTQSKTGGKRKRDAEEEQQEEDESEGSEDEISSLGSEAEFDADDTFEASDSEAGEGAGSEDEDDNDEDMEDHLKQLEALKDQDPEFYKYLKENDSELLDFGEHGDLAELDEMSDSDMEIPGAPPKKKKKATKEEEMMQEEDENTVTMEMVQKWNDLMKTQHSLRATRQAVLAFRSAAYISEVEAEEKSNKYTISDPNVYHQVLVTALELVPHVLAHHLPTKTTAAGKVHLSVESKKFKNLTALIKSHTSSVVQLLTGLTDPSAMKLTLKSIEPLLPYILPFRKLIRHILKTVVGVWSDNSVEESTRIIAFLVIRKTMVIGDSAISTAVVKSTYEGIVKGSRNTTPYTLAGINLMKNSAAELWGIDQNVAYTTGFNFIRQLAIHLRSSITQPSKDSYKKVYNWQYVHSLDFWSRVLSMHCDGLVEAKNGKPSALRPLIYPVVQITLGAMRLIPTAQYFPLRFHLVRSLLRISRTTGTFIPLAAPLIEVFNSAEMKKVPRSSTARPFDFTTNIRTPKSYLRTRVYQDGVGEETLELLAEYHLLWTKSIAFPELSLPVIVALKRWLKGASSRTSGNKNSKVNNAVLVLVQKLELNSKWIEQRRQKVSFAPRDRSEVEAFLKETEWESTPLGAYVKTLRRQKEEKEKIIAAGREERHKKKAMKAEKEEEDEDIMDESD</sequence>
<feature type="compositionally biased region" description="Acidic residues" evidence="4">
    <location>
        <begin position="765"/>
        <end position="776"/>
    </location>
</feature>
<accession>A0A162IIQ9</accession>
<feature type="region of interest" description="Disordered" evidence="4">
    <location>
        <begin position="216"/>
        <end position="245"/>
    </location>
</feature>
<comment type="caution">
    <text evidence="5">The sequence shown here is derived from an EMBL/GenBank/DDBJ whole genome shotgun (WGS) entry which is preliminary data.</text>
</comment>
<evidence type="ECO:0000313" key="6">
    <source>
        <dbReference type="Proteomes" id="UP000242877"/>
    </source>
</evidence>
<dbReference type="PANTHER" id="PTHR12687:SF4">
    <property type="entry name" value="NUCLEOLAR COMPLEX PROTEIN 2 HOMOLOG"/>
    <property type="match status" value="1"/>
</dbReference>
<reference evidence="5 6" key="1">
    <citation type="journal article" date="2016" name="Genome Biol. Evol.">
        <title>Divergent and convergent evolution of fungal pathogenicity.</title>
        <authorList>
            <person name="Shang Y."/>
            <person name="Xiao G."/>
            <person name="Zheng P."/>
            <person name="Cen K."/>
            <person name="Zhan S."/>
            <person name="Wang C."/>
        </authorList>
    </citation>
    <scope>NUCLEOTIDE SEQUENCE [LARGE SCALE GENOMIC DNA]</scope>
    <source>
        <strain evidence="5 6">ARSEF 7405</strain>
    </source>
</reference>
<evidence type="ECO:0000256" key="2">
    <source>
        <dbReference type="ARBA" id="ARBA00005907"/>
    </source>
</evidence>
<evidence type="ECO:0000313" key="5">
    <source>
        <dbReference type="EMBL" id="KZZ94053.1"/>
    </source>
</evidence>
<dbReference type="OrthoDB" id="10266662at2759"/>
<dbReference type="AlphaFoldDB" id="A0A162IIQ9"/>
<evidence type="ECO:0000256" key="1">
    <source>
        <dbReference type="ARBA" id="ARBA00004123"/>
    </source>
</evidence>
<comment type="similarity">
    <text evidence="2">Belongs to the NOC2 family.</text>
</comment>
<proteinExistence type="inferred from homology"/>
<dbReference type="InterPro" id="IPR005343">
    <property type="entry name" value="Noc2"/>
</dbReference>
<dbReference type="GO" id="GO:0030691">
    <property type="term" value="C:Noc2p-Noc3p complex"/>
    <property type="evidence" value="ECO:0007669"/>
    <property type="project" value="EnsemblFungi"/>
</dbReference>
<dbReference type="GO" id="GO:0005730">
    <property type="term" value="C:nucleolus"/>
    <property type="evidence" value="ECO:0007669"/>
    <property type="project" value="EnsemblFungi"/>
</dbReference>
<evidence type="ECO:0000256" key="4">
    <source>
        <dbReference type="SAM" id="MobiDB-lite"/>
    </source>
</evidence>
<dbReference type="GO" id="GO:0030690">
    <property type="term" value="C:Noc1p-Noc2p complex"/>
    <property type="evidence" value="ECO:0007669"/>
    <property type="project" value="EnsemblFungi"/>
</dbReference>
<gene>
    <name evidence="5" type="ORF">AAP_02146</name>
</gene>